<keyword evidence="3" id="KW-0520">NAD</keyword>
<reference evidence="5" key="1">
    <citation type="submission" date="2018-05" db="EMBL/GenBank/DDBJ databases">
        <authorList>
            <person name="Lanie J.A."/>
            <person name="Ng W.-L."/>
            <person name="Kazmierczak K.M."/>
            <person name="Andrzejewski T.M."/>
            <person name="Davidsen T.M."/>
            <person name="Wayne K.J."/>
            <person name="Tettelin H."/>
            <person name="Glass J.I."/>
            <person name="Rusch D."/>
            <person name="Podicherti R."/>
            <person name="Tsui H.-C.T."/>
            <person name="Winkler M.E."/>
        </authorList>
    </citation>
    <scope>NUCLEOTIDE SEQUENCE</scope>
</reference>
<evidence type="ECO:0000313" key="5">
    <source>
        <dbReference type="EMBL" id="SVD85732.1"/>
    </source>
</evidence>
<dbReference type="PANTHER" id="PTHR42789:SF1">
    <property type="entry name" value="D-ISOMER SPECIFIC 2-HYDROXYACID DEHYDROGENASE FAMILY PROTEIN (AFU_ORTHOLOGUE AFUA_6G10090)"/>
    <property type="match status" value="1"/>
</dbReference>
<name>A0A382YR31_9ZZZZ</name>
<organism evidence="5">
    <name type="scientific">marine metagenome</name>
    <dbReference type="NCBI Taxonomy" id="408172"/>
    <lineage>
        <taxon>unclassified sequences</taxon>
        <taxon>metagenomes</taxon>
        <taxon>ecological metagenomes</taxon>
    </lineage>
</organism>
<dbReference type="SUPFAM" id="SSF52283">
    <property type="entry name" value="Formate/glycerate dehydrogenase catalytic domain-like"/>
    <property type="match status" value="1"/>
</dbReference>
<dbReference type="InterPro" id="IPR050857">
    <property type="entry name" value="D-2-hydroxyacid_DH"/>
</dbReference>
<evidence type="ECO:0000256" key="2">
    <source>
        <dbReference type="ARBA" id="ARBA00023002"/>
    </source>
</evidence>
<dbReference type="SUPFAM" id="SSF51735">
    <property type="entry name" value="NAD(P)-binding Rossmann-fold domains"/>
    <property type="match status" value="1"/>
</dbReference>
<dbReference type="GO" id="GO:0051287">
    <property type="term" value="F:NAD binding"/>
    <property type="evidence" value="ECO:0007669"/>
    <property type="project" value="InterPro"/>
</dbReference>
<evidence type="ECO:0000256" key="3">
    <source>
        <dbReference type="ARBA" id="ARBA00023027"/>
    </source>
</evidence>
<dbReference type="InterPro" id="IPR036291">
    <property type="entry name" value="NAD(P)-bd_dom_sf"/>
</dbReference>
<dbReference type="PANTHER" id="PTHR42789">
    <property type="entry name" value="D-ISOMER SPECIFIC 2-HYDROXYACID DEHYDROGENASE FAMILY PROTEIN (AFU_ORTHOLOGUE AFUA_6G10090)"/>
    <property type="match status" value="1"/>
</dbReference>
<dbReference type="Gene3D" id="3.40.50.720">
    <property type="entry name" value="NAD(P)-binding Rossmann-like Domain"/>
    <property type="match status" value="2"/>
</dbReference>
<gene>
    <name evidence="5" type="ORF">METZ01_LOCUS438586</name>
</gene>
<evidence type="ECO:0000259" key="4">
    <source>
        <dbReference type="Pfam" id="PF02826"/>
    </source>
</evidence>
<dbReference type="EMBL" id="UINC01177871">
    <property type="protein sequence ID" value="SVD85732.1"/>
    <property type="molecule type" value="Genomic_DNA"/>
</dbReference>
<dbReference type="GO" id="GO:0016491">
    <property type="term" value="F:oxidoreductase activity"/>
    <property type="evidence" value="ECO:0007669"/>
    <property type="project" value="UniProtKB-KW"/>
</dbReference>
<dbReference type="InterPro" id="IPR006140">
    <property type="entry name" value="D-isomer_DH_NAD-bd"/>
</dbReference>
<protein>
    <recommendedName>
        <fullName evidence="4">D-isomer specific 2-hydroxyacid dehydrogenase NAD-binding domain-containing protein</fullName>
    </recommendedName>
</protein>
<dbReference type="Pfam" id="PF02826">
    <property type="entry name" value="2-Hacid_dh_C"/>
    <property type="match status" value="1"/>
</dbReference>
<proteinExistence type="inferred from homology"/>
<feature type="domain" description="D-isomer specific 2-hydroxyacid dehydrogenase NAD-binding" evidence="4">
    <location>
        <begin position="113"/>
        <end position="261"/>
    </location>
</feature>
<keyword evidence="2" id="KW-0560">Oxidoreductase</keyword>
<feature type="non-terminal residue" evidence="5">
    <location>
        <position position="1"/>
    </location>
</feature>
<dbReference type="AlphaFoldDB" id="A0A382YR31"/>
<evidence type="ECO:0000256" key="1">
    <source>
        <dbReference type="ARBA" id="ARBA00005854"/>
    </source>
</evidence>
<accession>A0A382YR31</accession>
<feature type="non-terminal residue" evidence="5">
    <location>
        <position position="262"/>
    </location>
</feature>
<sequence length="262" mass="29051">EIDLARLRQFVDFQWKEFNEETSWDSAPETSNQVKSEFIEFTKGLDALVVCHGSPRVNELVFAASPRLSLVGELEGDRFAQRIDVEAASIRKIRTVDTTHGSSYPVAEWALGMILIGLRNAGVHFRQMIAGEAWGTPDQRESLKEFAHNEELTGKTVGLIGAGYIGRRLIEFLKPFDVDLFVHDPYVPFELASSLGFTLTSLDVVLSQPDVVVCLAPLTPRTRGMLGRDEIYRIRSGAVFVNVSRGAVVDSIALIERLEGGD</sequence>
<comment type="similarity">
    <text evidence="1">Belongs to the D-isomer specific 2-hydroxyacid dehydrogenase family.</text>
</comment>